<dbReference type="SFLD" id="SFLDG00363">
    <property type="entry name" value="AMPS_(cytGST):_Alpha-__Mu-__Pi"/>
    <property type="match status" value="1"/>
</dbReference>
<dbReference type="Pfam" id="PF02798">
    <property type="entry name" value="GST_N"/>
    <property type="match status" value="1"/>
</dbReference>
<reference evidence="5" key="1">
    <citation type="submission" date="2023-10" db="EMBL/GenBank/DDBJ databases">
        <title>Genome assembly of Pristionchus species.</title>
        <authorList>
            <person name="Yoshida K."/>
            <person name="Sommer R.J."/>
        </authorList>
    </citation>
    <scope>NUCLEOTIDE SEQUENCE</scope>
    <source>
        <strain evidence="5">RS0144</strain>
    </source>
</reference>
<accession>A0AAV5TTN6</accession>
<dbReference type="SUPFAM" id="SSF47616">
    <property type="entry name" value="GST C-terminal domain-like"/>
    <property type="match status" value="1"/>
</dbReference>
<evidence type="ECO:0000256" key="2">
    <source>
        <dbReference type="ARBA" id="ARBA00022679"/>
    </source>
</evidence>
<sequence length="219" mass="26011">MVKPRSFKLIYFDVQWRCEPIRILFHYFGQDFEDVRITNDEWAQMKPDAPFEQLPLLELDGGKKTLSESLSIMRYLSKTLGPEGFIGKTKSDSAKVDMFAYACNDLYIPIYFYNQAKAGNEGMINLEGAKIQFELSAQRFLRSVEKQLKSHRQKYLAQYITWADIMVMYMIYMLEKQDETMIGEEEYPYIRQFCKRMRELEQIKDYVAEQMPSKILKED</sequence>
<name>A0AAV5TTN6_9BILA</name>
<dbReference type="FunFam" id="1.20.1050.10:FF:000005">
    <property type="entry name" value="Glutathione S-transferase A1"/>
    <property type="match status" value="1"/>
</dbReference>
<dbReference type="EMBL" id="BTSX01000004">
    <property type="protein sequence ID" value="GMS97641.1"/>
    <property type="molecule type" value="Genomic_DNA"/>
</dbReference>
<dbReference type="PROSITE" id="PS50405">
    <property type="entry name" value="GST_CTER"/>
    <property type="match status" value="1"/>
</dbReference>
<dbReference type="GO" id="GO:0004364">
    <property type="term" value="F:glutathione transferase activity"/>
    <property type="evidence" value="ECO:0007669"/>
    <property type="project" value="TreeGrafter"/>
</dbReference>
<dbReference type="SUPFAM" id="SSF52833">
    <property type="entry name" value="Thioredoxin-like"/>
    <property type="match status" value="1"/>
</dbReference>
<dbReference type="Gene3D" id="3.40.30.10">
    <property type="entry name" value="Glutaredoxin"/>
    <property type="match status" value="1"/>
</dbReference>
<dbReference type="AlphaFoldDB" id="A0AAV5TTN6"/>
<feature type="domain" description="GST C-terminal" evidence="4">
    <location>
        <begin position="89"/>
        <end position="215"/>
    </location>
</feature>
<dbReference type="Proteomes" id="UP001432027">
    <property type="component" value="Unassembled WGS sequence"/>
</dbReference>
<evidence type="ECO:0000259" key="3">
    <source>
        <dbReference type="PROSITE" id="PS50404"/>
    </source>
</evidence>
<feature type="domain" description="GST N-terminal" evidence="3">
    <location>
        <begin position="5"/>
        <end position="84"/>
    </location>
</feature>
<dbReference type="InterPro" id="IPR010987">
    <property type="entry name" value="Glutathione-S-Trfase_C-like"/>
</dbReference>
<dbReference type="PANTHER" id="PTHR11571">
    <property type="entry name" value="GLUTATHIONE S-TRANSFERASE"/>
    <property type="match status" value="1"/>
</dbReference>
<dbReference type="SFLD" id="SFLDG01205">
    <property type="entry name" value="AMPS.1"/>
    <property type="match status" value="1"/>
</dbReference>
<dbReference type="SFLD" id="SFLDS00019">
    <property type="entry name" value="Glutathione_Transferase_(cytos"/>
    <property type="match status" value="1"/>
</dbReference>
<protein>
    <recommendedName>
        <fullName evidence="7">Glutathione S-transferase</fullName>
    </recommendedName>
</protein>
<keyword evidence="6" id="KW-1185">Reference proteome</keyword>
<organism evidence="5 6">
    <name type="scientific">Pristionchus entomophagus</name>
    <dbReference type="NCBI Taxonomy" id="358040"/>
    <lineage>
        <taxon>Eukaryota</taxon>
        <taxon>Metazoa</taxon>
        <taxon>Ecdysozoa</taxon>
        <taxon>Nematoda</taxon>
        <taxon>Chromadorea</taxon>
        <taxon>Rhabditida</taxon>
        <taxon>Rhabditina</taxon>
        <taxon>Diplogasteromorpha</taxon>
        <taxon>Diplogasteroidea</taxon>
        <taxon>Neodiplogasteridae</taxon>
        <taxon>Pristionchus</taxon>
    </lineage>
</organism>
<comment type="similarity">
    <text evidence="1">Belongs to the GST superfamily. Alpha family.</text>
</comment>
<gene>
    <name evidence="5" type="ORF">PENTCL1PPCAC_19816</name>
</gene>
<dbReference type="InterPro" id="IPR050213">
    <property type="entry name" value="GST_superfamily"/>
</dbReference>
<dbReference type="FunFam" id="3.40.30.10:FF:000497">
    <property type="entry name" value="Glutathione S-Transferase"/>
    <property type="match status" value="1"/>
</dbReference>
<dbReference type="InterPro" id="IPR036282">
    <property type="entry name" value="Glutathione-S-Trfase_C_sf"/>
</dbReference>
<dbReference type="Gene3D" id="1.20.1050.10">
    <property type="match status" value="1"/>
</dbReference>
<dbReference type="GO" id="GO:0006749">
    <property type="term" value="P:glutathione metabolic process"/>
    <property type="evidence" value="ECO:0007669"/>
    <property type="project" value="TreeGrafter"/>
</dbReference>
<dbReference type="InterPro" id="IPR004045">
    <property type="entry name" value="Glutathione_S-Trfase_N"/>
</dbReference>
<dbReference type="InterPro" id="IPR036249">
    <property type="entry name" value="Thioredoxin-like_sf"/>
</dbReference>
<dbReference type="InterPro" id="IPR004046">
    <property type="entry name" value="GST_C"/>
</dbReference>
<dbReference type="PROSITE" id="PS50404">
    <property type="entry name" value="GST_NTER"/>
    <property type="match status" value="1"/>
</dbReference>
<evidence type="ECO:0008006" key="7">
    <source>
        <dbReference type="Google" id="ProtNLM"/>
    </source>
</evidence>
<dbReference type="InterPro" id="IPR040079">
    <property type="entry name" value="Glutathione_S-Trfase"/>
</dbReference>
<evidence type="ECO:0000259" key="4">
    <source>
        <dbReference type="PROSITE" id="PS50405"/>
    </source>
</evidence>
<evidence type="ECO:0000313" key="6">
    <source>
        <dbReference type="Proteomes" id="UP001432027"/>
    </source>
</evidence>
<proteinExistence type="inferred from homology"/>
<comment type="caution">
    <text evidence="5">The sequence shown here is derived from an EMBL/GenBank/DDBJ whole genome shotgun (WGS) entry which is preliminary data.</text>
</comment>
<dbReference type="Pfam" id="PF14497">
    <property type="entry name" value="GST_C_3"/>
    <property type="match status" value="1"/>
</dbReference>
<keyword evidence="2" id="KW-0808">Transferase</keyword>
<evidence type="ECO:0000256" key="1">
    <source>
        <dbReference type="ARBA" id="ARBA00011055"/>
    </source>
</evidence>
<dbReference type="CDD" id="cd03039">
    <property type="entry name" value="GST_N_Sigma_like"/>
    <property type="match status" value="1"/>
</dbReference>
<evidence type="ECO:0000313" key="5">
    <source>
        <dbReference type="EMBL" id="GMS97641.1"/>
    </source>
</evidence>
<dbReference type="PANTHER" id="PTHR11571:SF150">
    <property type="entry name" value="GLUTATHIONE S-TRANSFERASE"/>
    <property type="match status" value="1"/>
</dbReference>